<comment type="catalytic activity">
    <reaction evidence="5">
        <text>N(2)-acetyl-L-ornithine + 2-oxoglutarate = N-acetyl-L-glutamate 5-semialdehyde + L-glutamate</text>
        <dbReference type="Rhea" id="RHEA:18049"/>
        <dbReference type="ChEBI" id="CHEBI:16810"/>
        <dbReference type="ChEBI" id="CHEBI:29123"/>
        <dbReference type="ChEBI" id="CHEBI:29985"/>
        <dbReference type="ChEBI" id="CHEBI:57805"/>
        <dbReference type="EC" id="2.6.1.11"/>
    </reaction>
</comment>
<keyword evidence="5" id="KW-0055">Arginine biosynthesis</keyword>
<dbReference type="Proteomes" id="UP000439591">
    <property type="component" value="Unassembled WGS sequence"/>
</dbReference>
<comment type="similarity">
    <text evidence="5">Belongs to the class-III pyridoxal-phosphate-dependent aminotransferase family. ArgD subfamily.</text>
</comment>
<dbReference type="PROSITE" id="PS00600">
    <property type="entry name" value="AA_TRANSFER_CLASS_3"/>
    <property type="match status" value="1"/>
</dbReference>
<evidence type="ECO:0000313" key="9">
    <source>
        <dbReference type="Proteomes" id="UP000439591"/>
    </source>
</evidence>
<feature type="binding site" evidence="5">
    <location>
        <position position="274"/>
    </location>
    <ligand>
        <name>pyridoxal 5'-phosphate</name>
        <dbReference type="ChEBI" id="CHEBI:597326"/>
    </ligand>
</feature>
<keyword evidence="3 5" id="KW-0808">Transferase</keyword>
<keyword evidence="8" id="KW-1185">Reference proteome</keyword>
<comment type="pathway">
    <text evidence="5">Amino-acid biosynthesis; L-arginine biosynthesis; N(2)-acetyl-L-ornithine from L-glutamate: step 4/4.</text>
</comment>
<dbReference type="InterPro" id="IPR015422">
    <property type="entry name" value="PyrdxlP-dep_Trfase_small"/>
</dbReference>
<protein>
    <recommendedName>
        <fullName evidence="5">Acetylornithine aminotransferase</fullName>
        <shortName evidence="5">ACOAT</shortName>
        <ecNumber evidence="5">2.6.1.11</ecNumber>
    </recommendedName>
</protein>
<comment type="miscellaneous">
    <text evidence="5">May also have succinyldiaminopimelate aminotransferase activity, thus carrying out the corresponding step in lysine biosynthesis.</text>
</comment>
<dbReference type="CDD" id="cd00610">
    <property type="entry name" value="OAT_like"/>
    <property type="match status" value="1"/>
</dbReference>
<dbReference type="InterPro" id="IPR015421">
    <property type="entry name" value="PyrdxlP-dep_Trfase_major"/>
</dbReference>
<dbReference type="RefSeq" id="WP_159266965.1">
    <property type="nucleotide sequence ID" value="NZ_CACSIK010000001.1"/>
</dbReference>
<dbReference type="PANTHER" id="PTHR11986">
    <property type="entry name" value="AMINOTRANSFERASE CLASS III"/>
    <property type="match status" value="1"/>
</dbReference>
<dbReference type="Proteomes" id="UP000435877">
    <property type="component" value="Unassembled WGS sequence"/>
</dbReference>
<organism evidence="6 8">
    <name type="scientific">Zhongshania aliphaticivorans</name>
    <dbReference type="NCBI Taxonomy" id="1470434"/>
    <lineage>
        <taxon>Bacteria</taxon>
        <taxon>Pseudomonadati</taxon>
        <taxon>Pseudomonadota</taxon>
        <taxon>Gammaproteobacteria</taxon>
        <taxon>Cellvibrionales</taxon>
        <taxon>Spongiibacteraceae</taxon>
        <taxon>Zhongshania</taxon>
    </lineage>
</organism>
<feature type="modified residue" description="N6-(pyridoxal phosphate)lysine" evidence="5">
    <location>
        <position position="245"/>
    </location>
</feature>
<reference evidence="8 9" key="1">
    <citation type="submission" date="2019-11" db="EMBL/GenBank/DDBJ databases">
        <authorList>
            <person name="Holert J."/>
        </authorList>
    </citation>
    <scope>NUCLEOTIDE SEQUENCE [LARGE SCALE GENOMIC DNA]</scope>
    <source>
        <strain evidence="7">BC3_2A</strain>
        <strain evidence="6">SB11_1A</strain>
    </source>
</reference>
<dbReference type="FunFam" id="3.40.640.10:FF:000004">
    <property type="entry name" value="Acetylornithine aminotransferase"/>
    <property type="match status" value="1"/>
</dbReference>
<accession>A0A5S9MVM7</accession>
<sequence>MTQPAIMNTYGRLPVSFTRGEGVRLFDTEGKRYLDSISGIGVNALGHSHPAVTEAIQQQAGQLLHTSNLYSVEKQQALAEALCSVSGMDNVFFSNSGAEANEAAIKLARKHGHNRNIEIPHVVVMEQAFHGRTLATLTASGNRKIQAGFEPLVRGFIRAPFGDIAALETIAHNNDSVSAILIEPIQGEGGIHTLPAEYLAQLRALCDRYDWLLMLDEVQTGNGRTGKYFAYQHTDIMPDVVATAKGLGNGVPIGACLAHGKAASLLQPGNHGSTFGGNPLVCAASLAVVNTLTSNNTIEQIAENGHYLLAGLKQQLAGAPHVKEVRGQGLMIGIELNTPCAGLVSQALAKGLLINVTAERVVRLLPPLIINQQEIDELLSILCPLILAWPEQSSAA</sequence>
<evidence type="ECO:0000313" key="8">
    <source>
        <dbReference type="Proteomes" id="UP000435877"/>
    </source>
</evidence>
<dbReference type="Pfam" id="PF00202">
    <property type="entry name" value="Aminotran_3"/>
    <property type="match status" value="1"/>
</dbReference>
<feature type="binding site" evidence="5">
    <location>
        <begin position="97"/>
        <end position="98"/>
    </location>
    <ligand>
        <name>pyridoxal 5'-phosphate</name>
        <dbReference type="ChEBI" id="CHEBI:597326"/>
    </ligand>
</feature>
<dbReference type="AlphaFoldDB" id="A0A5S9MVM7"/>
<gene>
    <name evidence="5 6" type="primary">argD</name>
    <name evidence="6" type="ORF">IHBHHGIJ_00256</name>
    <name evidence="7" type="ORF">KFEGEMFD_00894</name>
</gene>
<dbReference type="InterPro" id="IPR049704">
    <property type="entry name" value="Aminotrans_3_PPA_site"/>
</dbReference>
<dbReference type="Gene3D" id="3.40.640.10">
    <property type="entry name" value="Type I PLP-dependent aspartate aminotransferase-like (Major domain)"/>
    <property type="match status" value="1"/>
</dbReference>
<feature type="binding site" evidence="5">
    <location>
        <begin position="216"/>
        <end position="219"/>
    </location>
    <ligand>
        <name>pyridoxal 5'-phosphate</name>
        <dbReference type="ChEBI" id="CHEBI:597326"/>
    </ligand>
</feature>
<name>A0A5S9MVM7_9GAMM</name>
<keyword evidence="2 5" id="KW-0028">Amino-acid biosynthesis</keyword>
<keyword evidence="4 5" id="KW-0663">Pyridoxal phosphate</keyword>
<feature type="binding site" evidence="5">
    <location>
        <position position="129"/>
    </location>
    <ligand>
        <name>pyridoxal 5'-phosphate</name>
        <dbReference type="ChEBI" id="CHEBI:597326"/>
    </ligand>
</feature>
<dbReference type="NCBIfam" id="NF002874">
    <property type="entry name" value="PRK03244.1"/>
    <property type="match status" value="1"/>
</dbReference>
<comment type="subunit">
    <text evidence="5">Homodimer.</text>
</comment>
<dbReference type="GO" id="GO:0005737">
    <property type="term" value="C:cytoplasm"/>
    <property type="evidence" value="ECO:0007669"/>
    <property type="project" value="UniProtKB-SubCell"/>
</dbReference>
<dbReference type="GO" id="GO:0030170">
    <property type="term" value="F:pyridoxal phosphate binding"/>
    <property type="evidence" value="ECO:0007669"/>
    <property type="project" value="InterPro"/>
</dbReference>
<dbReference type="NCBIfam" id="TIGR00707">
    <property type="entry name" value="argD"/>
    <property type="match status" value="1"/>
</dbReference>
<keyword evidence="5" id="KW-0963">Cytoplasm</keyword>
<dbReference type="EC" id="2.6.1.11" evidence="5"/>
<evidence type="ECO:0000313" key="6">
    <source>
        <dbReference type="EMBL" id="CAA0080950.1"/>
    </source>
</evidence>
<comment type="cofactor">
    <cofactor evidence="5">
        <name>pyridoxal 5'-phosphate</name>
        <dbReference type="ChEBI" id="CHEBI:597326"/>
    </cofactor>
    <text evidence="5">Binds 1 pyridoxal phosphate per subunit.</text>
</comment>
<dbReference type="HAMAP" id="MF_01107">
    <property type="entry name" value="ArgD_aminotrans_3"/>
    <property type="match status" value="1"/>
</dbReference>
<dbReference type="SUPFAM" id="SSF53383">
    <property type="entry name" value="PLP-dependent transferases"/>
    <property type="match status" value="1"/>
</dbReference>
<dbReference type="OrthoDB" id="9801052at2"/>
<dbReference type="GO" id="GO:0006526">
    <property type="term" value="P:L-arginine biosynthetic process"/>
    <property type="evidence" value="ECO:0007669"/>
    <property type="project" value="UniProtKB-UniRule"/>
</dbReference>
<dbReference type="PIRSF" id="PIRSF000521">
    <property type="entry name" value="Transaminase_4ab_Lys_Orn"/>
    <property type="match status" value="1"/>
</dbReference>
<dbReference type="InterPro" id="IPR004636">
    <property type="entry name" value="AcOrn/SuccOrn_fam"/>
</dbReference>
<dbReference type="EMBL" id="CACSIK010000001">
    <property type="protein sequence ID" value="CAA0080950.1"/>
    <property type="molecule type" value="Genomic_DNA"/>
</dbReference>
<proteinExistence type="inferred from homology"/>
<dbReference type="Gene3D" id="3.90.1150.10">
    <property type="entry name" value="Aspartate Aminotransferase, domain 1"/>
    <property type="match status" value="1"/>
</dbReference>
<feature type="binding site" evidence="5">
    <location>
        <position position="273"/>
    </location>
    <ligand>
        <name>N(2)-acetyl-L-ornithine</name>
        <dbReference type="ChEBI" id="CHEBI:57805"/>
    </ligand>
</feature>
<dbReference type="EMBL" id="CACSIM010000001">
    <property type="protein sequence ID" value="CAA0085376.1"/>
    <property type="molecule type" value="Genomic_DNA"/>
</dbReference>
<dbReference type="InterPro" id="IPR015424">
    <property type="entry name" value="PyrdxlP-dep_Trfase"/>
</dbReference>
<dbReference type="InterPro" id="IPR050103">
    <property type="entry name" value="Class-III_PLP-dep_AT"/>
</dbReference>
<feature type="binding site" evidence="5">
    <location>
        <position position="132"/>
    </location>
    <ligand>
        <name>N(2)-acetyl-L-ornithine</name>
        <dbReference type="ChEBI" id="CHEBI:57805"/>
    </ligand>
</feature>
<dbReference type="GO" id="GO:0003992">
    <property type="term" value="F:N2-acetyl-L-ornithine:2-oxoglutarate 5-aminotransferase activity"/>
    <property type="evidence" value="ECO:0007669"/>
    <property type="project" value="UniProtKB-UniRule"/>
</dbReference>
<comment type="subcellular location">
    <subcellularLocation>
        <location evidence="5">Cytoplasm</location>
    </subcellularLocation>
</comment>
<dbReference type="GO" id="GO:0042802">
    <property type="term" value="F:identical protein binding"/>
    <property type="evidence" value="ECO:0007669"/>
    <property type="project" value="TreeGrafter"/>
</dbReference>
<dbReference type="NCBIfam" id="NF002325">
    <property type="entry name" value="PRK01278.1"/>
    <property type="match status" value="1"/>
</dbReference>
<dbReference type="InterPro" id="IPR005814">
    <property type="entry name" value="Aminotrans_3"/>
</dbReference>
<evidence type="ECO:0000256" key="1">
    <source>
        <dbReference type="ARBA" id="ARBA00022576"/>
    </source>
</evidence>
<evidence type="ECO:0000256" key="5">
    <source>
        <dbReference type="HAMAP-Rule" id="MF_01107"/>
    </source>
</evidence>
<evidence type="ECO:0000256" key="4">
    <source>
        <dbReference type="ARBA" id="ARBA00022898"/>
    </source>
</evidence>
<evidence type="ECO:0000313" key="7">
    <source>
        <dbReference type="EMBL" id="CAA0085376.1"/>
    </source>
</evidence>
<dbReference type="PANTHER" id="PTHR11986:SF79">
    <property type="entry name" value="ACETYLORNITHINE AMINOTRANSFERASE, MITOCHONDRIAL"/>
    <property type="match status" value="1"/>
</dbReference>
<keyword evidence="1 5" id="KW-0032">Aminotransferase</keyword>
<evidence type="ECO:0000256" key="3">
    <source>
        <dbReference type="ARBA" id="ARBA00022679"/>
    </source>
</evidence>
<dbReference type="UniPathway" id="UPA00068">
    <property type="reaction ID" value="UER00109"/>
</dbReference>
<evidence type="ECO:0000256" key="2">
    <source>
        <dbReference type="ARBA" id="ARBA00022605"/>
    </source>
</evidence>